<sequence length="383" mass="39857">MSTWPVPASQRARRARRWHGASASSPEVGSRAPLAGVRSNRYGHRMHSCMRLPAVLLLAVTLTSACARGDHSGSAPPAQAAALDQRAPGPSPASAPLAGRAMRITVETAILVDAFEPAMQRLRTAVEEHGGYVSEARVHGGPHRSASLEARVPSAKVGAFRAAVASVGEVVDDAEKAEDVTEQRADIGARLRNARAQEKRLLDLLSDRTGSLADVVAVEKQLGSVRETIEQIEAQERLLEGQIAYATVKMSITARGEEQTLGAGGKIARAASEGIENAGVVAVKTAVLAASIGPTLLLLAAFFGALTYALRAIVRRQRRTTASFRPPFQAGPMHAYPSGAPPVQGAQPSPIAAPPAQGAQPSPEPTSSPPAQGPRGDGEIGPG</sequence>
<organism evidence="5 6">
    <name type="scientific">Sorangium cellulosum (strain So ce56)</name>
    <name type="common">Polyangium cellulosum (strain So ce56)</name>
    <dbReference type="NCBI Taxonomy" id="448385"/>
    <lineage>
        <taxon>Bacteria</taxon>
        <taxon>Pseudomonadati</taxon>
        <taxon>Myxococcota</taxon>
        <taxon>Polyangia</taxon>
        <taxon>Polyangiales</taxon>
        <taxon>Polyangiaceae</taxon>
        <taxon>Sorangium</taxon>
    </lineage>
</organism>
<dbReference type="AlphaFoldDB" id="A9G514"/>
<dbReference type="InterPro" id="IPR025645">
    <property type="entry name" value="DUF4349"/>
</dbReference>
<feature type="compositionally biased region" description="Low complexity" evidence="2">
    <location>
        <begin position="86"/>
        <end position="98"/>
    </location>
</feature>
<protein>
    <submittedName>
        <fullName evidence="5">Membrane protein</fullName>
    </submittedName>
</protein>
<dbReference type="Pfam" id="PF14257">
    <property type="entry name" value="DUF4349"/>
    <property type="match status" value="1"/>
</dbReference>
<gene>
    <name evidence="5" type="ordered locus">sce8789</name>
</gene>
<evidence type="ECO:0000256" key="2">
    <source>
        <dbReference type="SAM" id="MobiDB-lite"/>
    </source>
</evidence>
<keyword evidence="1" id="KW-0175">Coiled coil</keyword>
<dbReference type="HOGENOM" id="CLU_721415_0_0_7"/>
<evidence type="ECO:0000256" key="1">
    <source>
        <dbReference type="SAM" id="Coils"/>
    </source>
</evidence>
<keyword evidence="3" id="KW-0472">Membrane</keyword>
<feature type="region of interest" description="Disordered" evidence="2">
    <location>
        <begin position="68"/>
        <end position="98"/>
    </location>
</feature>
<name>A9G514_SORC5</name>
<keyword evidence="3" id="KW-1133">Transmembrane helix</keyword>
<evidence type="ECO:0000313" key="6">
    <source>
        <dbReference type="Proteomes" id="UP000002139"/>
    </source>
</evidence>
<dbReference type="eggNOG" id="COG5662">
    <property type="taxonomic scope" value="Bacteria"/>
</dbReference>
<reference evidence="5 6" key="1">
    <citation type="journal article" date="2007" name="Nat. Biotechnol.">
        <title>Complete genome sequence of the myxobacterium Sorangium cellulosum.</title>
        <authorList>
            <person name="Schneiker S."/>
            <person name="Perlova O."/>
            <person name="Kaiser O."/>
            <person name="Gerth K."/>
            <person name="Alici A."/>
            <person name="Altmeyer M.O."/>
            <person name="Bartels D."/>
            <person name="Bekel T."/>
            <person name="Beyer S."/>
            <person name="Bode E."/>
            <person name="Bode H.B."/>
            <person name="Bolten C.J."/>
            <person name="Choudhuri J.V."/>
            <person name="Doss S."/>
            <person name="Elnakady Y.A."/>
            <person name="Frank B."/>
            <person name="Gaigalat L."/>
            <person name="Goesmann A."/>
            <person name="Groeger C."/>
            <person name="Gross F."/>
            <person name="Jelsbak L."/>
            <person name="Jelsbak L."/>
            <person name="Kalinowski J."/>
            <person name="Kegler C."/>
            <person name="Knauber T."/>
            <person name="Konietzny S."/>
            <person name="Kopp M."/>
            <person name="Krause L."/>
            <person name="Krug D."/>
            <person name="Linke B."/>
            <person name="Mahmud T."/>
            <person name="Martinez-Arias R."/>
            <person name="McHardy A.C."/>
            <person name="Merai M."/>
            <person name="Meyer F."/>
            <person name="Mormann S."/>
            <person name="Munoz-Dorado J."/>
            <person name="Perez J."/>
            <person name="Pradella S."/>
            <person name="Rachid S."/>
            <person name="Raddatz G."/>
            <person name="Rosenau F."/>
            <person name="Rueckert C."/>
            <person name="Sasse F."/>
            <person name="Scharfe M."/>
            <person name="Schuster S.C."/>
            <person name="Suen G."/>
            <person name="Treuner-Lange A."/>
            <person name="Velicer G.J."/>
            <person name="Vorholter F.-J."/>
            <person name="Weissman K.J."/>
            <person name="Welch R.D."/>
            <person name="Wenzel S.C."/>
            <person name="Whitworth D.E."/>
            <person name="Wilhelm S."/>
            <person name="Wittmann C."/>
            <person name="Bloecker H."/>
            <person name="Puehler A."/>
            <person name="Mueller R."/>
        </authorList>
    </citation>
    <scope>NUCLEOTIDE SEQUENCE [LARGE SCALE GENOMIC DNA]</scope>
    <source>
        <strain evidence="6">So ce56</strain>
    </source>
</reference>
<keyword evidence="6" id="KW-1185">Reference proteome</keyword>
<evidence type="ECO:0000259" key="4">
    <source>
        <dbReference type="Pfam" id="PF14257"/>
    </source>
</evidence>
<feature type="transmembrane region" description="Helical" evidence="3">
    <location>
        <begin position="286"/>
        <end position="310"/>
    </location>
</feature>
<dbReference type="KEGG" id="scl:sce8789"/>
<proteinExistence type="predicted"/>
<feature type="domain" description="DUF4349" evidence="4">
    <location>
        <begin position="101"/>
        <end position="306"/>
    </location>
</feature>
<dbReference type="Proteomes" id="UP000002139">
    <property type="component" value="Chromosome"/>
</dbReference>
<evidence type="ECO:0000256" key="3">
    <source>
        <dbReference type="SAM" id="Phobius"/>
    </source>
</evidence>
<evidence type="ECO:0000313" key="5">
    <source>
        <dbReference type="EMBL" id="CAN98962.1"/>
    </source>
</evidence>
<accession>A9G514</accession>
<feature type="compositionally biased region" description="Low complexity" evidence="2">
    <location>
        <begin position="344"/>
        <end position="361"/>
    </location>
</feature>
<feature type="region of interest" description="Disordered" evidence="2">
    <location>
        <begin position="1"/>
        <end position="33"/>
    </location>
</feature>
<dbReference type="STRING" id="448385.sce8789"/>
<feature type="compositionally biased region" description="Pro residues" evidence="2">
    <location>
        <begin position="362"/>
        <end position="372"/>
    </location>
</feature>
<feature type="region of interest" description="Disordered" evidence="2">
    <location>
        <begin position="323"/>
        <end position="383"/>
    </location>
</feature>
<feature type="coiled-coil region" evidence="1">
    <location>
        <begin position="177"/>
        <end position="235"/>
    </location>
</feature>
<dbReference type="EMBL" id="AM746676">
    <property type="protein sequence ID" value="CAN98962.1"/>
    <property type="molecule type" value="Genomic_DNA"/>
</dbReference>
<keyword evidence="3" id="KW-0812">Transmembrane</keyword>